<keyword evidence="3" id="KW-1185">Reference proteome</keyword>
<organism evidence="2 3">
    <name type="scientific">Saguinus oedipus</name>
    <name type="common">Cotton-top tamarin</name>
    <name type="synonym">Oedipomidas oedipus</name>
    <dbReference type="NCBI Taxonomy" id="9490"/>
    <lineage>
        <taxon>Eukaryota</taxon>
        <taxon>Metazoa</taxon>
        <taxon>Chordata</taxon>
        <taxon>Craniata</taxon>
        <taxon>Vertebrata</taxon>
        <taxon>Euteleostomi</taxon>
        <taxon>Mammalia</taxon>
        <taxon>Eutheria</taxon>
        <taxon>Euarchontoglires</taxon>
        <taxon>Primates</taxon>
        <taxon>Haplorrhini</taxon>
        <taxon>Platyrrhini</taxon>
        <taxon>Cebidae</taxon>
        <taxon>Callitrichinae</taxon>
        <taxon>Saguinus</taxon>
    </lineage>
</organism>
<evidence type="ECO:0000313" key="3">
    <source>
        <dbReference type="Proteomes" id="UP001266305"/>
    </source>
</evidence>
<protein>
    <submittedName>
        <fullName evidence="2">Uncharacterized protein</fullName>
    </submittedName>
</protein>
<dbReference type="Proteomes" id="UP001266305">
    <property type="component" value="Unassembled WGS sequence"/>
</dbReference>
<evidence type="ECO:0000313" key="2">
    <source>
        <dbReference type="EMBL" id="KAK2103483.1"/>
    </source>
</evidence>
<gene>
    <name evidence="2" type="ORF">P7K49_017339</name>
</gene>
<sequence>GNRLLVFQENMKAPDEKKQTNASGIVGAPTPATAGPEREPAPAPMLPSSARPREPLCYFGGN</sequence>
<comment type="caution">
    <text evidence="2">The sequence shown here is derived from an EMBL/GenBank/DDBJ whole genome shotgun (WGS) entry which is preliminary data.</text>
</comment>
<reference evidence="2 3" key="1">
    <citation type="submission" date="2023-05" db="EMBL/GenBank/DDBJ databases">
        <title>B98-5 Cell Line De Novo Hybrid Assembly: An Optical Mapping Approach.</title>
        <authorList>
            <person name="Kananen K."/>
            <person name="Auerbach J.A."/>
            <person name="Kautto E."/>
            <person name="Blachly J.S."/>
        </authorList>
    </citation>
    <scope>NUCLEOTIDE SEQUENCE [LARGE SCALE GENOMIC DNA]</scope>
    <source>
        <strain evidence="2">B95-8</strain>
        <tissue evidence="2">Cell line</tissue>
    </source>
</reference>
<dbReference type="EMBL" id="JASSZA010000008">
    <property type="protein sequence ID" value="KAK2103483.1"/>
    <property type="molecule type" value="Genomic_DNA"/>
</dbReference>
<feature type="non-terminal residue" evidence="2">
    <location>
        <position position="1"/>
    </location>
</feature>
<accession>A0ABQ9V282</accession>
<evidence type="ECO:0000256" key="1">
    <source>
        <dbReference type="SAM" id="MobiDB-lite"/>
    </source>
</evidence>
<proteinExistence type="predicted"/>
<feature type="region of interest" description="Disordered" evidence="1">
    <location>
        <begin position="1"/>
        <end position="62"/>
    </location>
</feature>
<name>A0ABQ9V282_SAGOE</name>